<dbReference type="RefSeq" id="WP_160062345.1">
    <property type="nucleotide sequence ID" value="NZ_WUYX01000010.1"/>
</dbReference>
<comment type="subunit">
    <text evidence="1 6">Monomer and homodimer.</text>
</comment>
<dbReference type="GO" id="GO:0009159">
    <property type="term" value="P:deoxyribonucleoside monophosphate catabolic process"/>
    <property type="evidence" value="ECO:0007669"/>
    <property type="project" value="InterPro"/>
</dbReference>
<comment type="catalytic activity">
    <reaction evidence="6">
        <text>a pyrimidine 2'-deoxyribonucleoside 5'-phosphate + H2O = a pyrimidine nucleobase + 2-deoxy-D-ribose 5-phosphate</text>
        <dbReference type="Rhea" id="RHEA:57852"/>
        <dbReference type="ChEBI" id="CHEBI:15377"/>
        <dbReference type="ChEBI" id="CHEBI:26432"/>
        <dbReference type="ChEBI" id="CHEBI:62877"/>
        <dbReference type="ChEBI" id="CHEBI:142209"/>
    </reaction>
</comment>
<evidence type="ECO:0000256" key="4">
    <source>
        <dbReference type="ARBA" id="ARBA00023295"/>
    </source>
</evidence>
<feature type="binding site" description="in other chain" evidence="6">
    <location>
        <begin position="4"/>
        <end position="10"/>
    </location>
    <ligand>
        <name>substrate</name>
        <note>ligand shared between homodimeric partners</note>
    </ligand>
</feature>
<gene>
    <name evidence="7" type="ORF">GS429_02295</name>
</gene>
<comment type="caution">
    <text evidence="7">The sequence shown here is derived from an EMBL/GenBank/DDBJ whole genome shotgun (WGS) entry which is preliminary data.</text>
</comment>
<proteinExistence type="inferred from homology"/>
<dbReference type="PANTHER" id="PTHR15364:SF0">
    <property type="entry name" value="2'-DEOXYNUCLEOSIDE 5'-PHOSPHATE N-HYDROLASE 1"/>
    <property type="match status" value="1"/>
</dbReference>
<comment type="catalytic activity">
    <reaction evidence="5">
        <text>5-hydroxymethyl-dUMP + H2O = 5-hydroxymethyluracil + 2-deoxy-D-ribose 5-phosphate</text>
        <dbReference type="Rhea" id="RHEA:77099"/>
        <dbReference type="ChEBI" id="CHEBI:15377"/>
        <dbReference type="ChEBI" id="CHEBI:16964"/>
        <dbReference type="ChEBI" id="CHEBI:62877"/>
        <dbReference type="ChEBI" id="CHEBI:90409"/>
    </reaction>
    <physiologicalReaction direction="left-to-right" evidence="5">
        <dbReference type="Rhea" id="RHEA:77100"/>
    </physiologicalReaction>
</comment>
<evidence type="ECO:0000256" key="1">
    <source>
        <dbReference type="ARBA" id="ARBA00011407"/>
    </source>
</evidence>
<dbReference type="PANTHER" id="PTHR15364">
    <property type="entry name" value="2'-DEOXYNUCLEOSIDE 5'-PHOSPHATE N-HYDROLASE 1"/>
    <property type="match status" value="1"/>
</dbReference>
<dbReference type="SUPFAM" id="SSF52309">
    <property type="entry name" value="N-(deoxy)ribosyltransferase-like"/>
    <property type="match status" value="1"/>
</dbReference>
<keyword evidence="3 6" id="KW-0546">Nucleotide metabolism</keyword>
<dbReference type="Gene3D" id="3.40.50.450">
    <property type="match status" value="1"/>
</dbReference>
<dbReference type="InterPro" id="IPR051239">
    <property type="entry name" value="2'-dNMP_N-hydrolase"/>
</dbReference>
<feature type="binding site" description="in other chain" evidence="6">
    <location>
        <position position="84"/>
    </location>
    <ligand>
        <name>substrate</name>
        <note>ligand shared between homodimeric partners</note>
    </ligand>
</feature>
<dbReference type="OrthoDB" id="30967at2157"/>
<evidence type="ECO:0000313" key="7">
    <source>
        <dbReference type="EMBL" id="MXV60921.1"/>
    </source>
</evidence>
<feature type="binding site" evidence="6">
    <location>
        <begin position="108"/>
        <end position="110"/>
    </location>
    <ligand>
        <name>substrate</name>
        <note>ligand shared between homodimeric partners</note>
    </ligand>
</feature>
<dbReference type="GO" id="GO:0016740">
    <property type="term" value="F:transferase activity"/>
    <property type="evidence" value="ECO:0007669"/>
    <property type="project" value="UniProtKB-KW"/>
</dbReference>
<protein>
    <recommendedName>
        <fullName evidence="6">Putative 2'-deoxynucleoside 5'-phosphate N-hydrolase 1</fullName>
        <ecNumber evidence="6">3.2.2.-</ecNumber>
    </recommendedName>
</protein>
<comment type="similarity">
    <text evidence="6">Belongs to the 2'-deoxynucleoside 5'-phosphate N-hydrolase 1 family.</text>
</comment>
<dbReference type="InterPro" id="IPR007710">
    <property type="entry name" value="Nucleoside_deoxyribTrfase"/>
</dbReference>
<evidence type="ECO:0000256" key="6">
    <source>
        <dbReference type="HAMAP-Rule" id="MF_03036"/>
    </source>
</evidence>
<dbReference type="AlphaFoldDB" id="A0A6B0VGK2"/>
<keyword evidence="4 6" id="KW-0326">Glycosidase</keyword>
<dbReference type="Proteomes" id="UP000434101">
    <property type="component" value="Unassembled WGS sequence"/>
</dbReference>
<comment type="catalytic activity">
    <reaction evidence="6">
        <text>a purine 2'-deoxyribonucleoside 5'-phosphate + H2O = a purine nucleobase + 2-deoxy-D-ribose 5-phosphate</text>
        <dbReference type="Rhea" id="RHEA:51132"/>
        <dbReference type="ChEBI" id="CHEBI:15377"/>
        <dbReference type="ChEBI" id="CHEBI:26386"/>
        <dbReference type="ChEBI" id="CHEBI:62877"/>
        <dbReference type="ChEBI" id="CHEBI:142198"/>
    </reaction>
</comment>
<dbReference type="EC" id="3.2.2.-" evidence="6"/>
<evidence type="ECO:0000256" key="2">
    <source>
        <dbReference type="ARBA" id="ARBA00022801"/>
    </source>
</evidence>
<dbReference type="GO" id="GO:0042802">
    <property type="term" value="F:identical protein binding"/>
    <property type="evidence" value="ECO:0007669"/>
    <property type="project" value="UniProtKB-ARBA"/>
</dbReference>
<dbReference type="Pfam" id="PF05014">
    <property type="entry name" value="Nuc_deoxyrib_tr"/>
    <property type="match status" value="1"/>
</dbReference>
<name>A0A6B0VGK2_9EURY</name>
<dbReference type="GO" id="GO:0009116">
    <property type="term" value="P:nucleoside metabolic process"/>
    <property type="evidence" value="ECO:0007669"/>
    <property type="project" value="UniProtKB-UniRule"/>
</dbReference>
<evidence type="ECO:0000313" key="8">
    <source>
        <dbReference type="Proteomes" id="UP000434101"/>
    </source>
</evidence>
<sequence length="146" mass="16071">MDIFFSGSIRGGRSDVDVYATLIDILERHGTVLTEHIGTEGVEADEAAAGLTDTDIYEQDLAWLQQADVVVAEVTTPSLGVGYEIGRAVARETPVLCLYRPGAEHELSAMIRGNDAVEVTEYRTPSAVEPVLEAFVRRHREARDRR</sequence>
<evidence type="ECO:0000256" key="5">
    <source>
        <dbReference type="ARBA" id="ARBA00047460"/>
    </source>
</evidence>
<dbReference type="FunFam" id="3.40.50.450:FF:000019">
    <property type="entry name" value="2'-deoxynucleoside 5'-phosphate N-hydrolase 1"/>
    <property type="match status" value="1"/>
</dbReference>
<keyword evidence="2 6" id="KW-0378">Hydrolase</keyword>
<accession>A0A6B0VGK2</accession>
<reference evidence="7 8" key="1">
    <citation type="submission" date="2020-01" db="EMBL/GenBank/DDBJ databases">
        <title>Natronorubrum sp. JWXQ-INN 674 isolated from Inner Mongolia Autonomous Region of China.</title>
        <authorList>
            <person name="Xue Q."/>
        </authorList>
    </citation>
    <scope>NUCLEOTIDE SEQUENCE [LARGE SCALE GENOMIC DNA]</scope>
    <source>
        <strain evidence="7 8">JWXQ-INN-674</strain>
    </source>
</reference>
<organism evidence="7 8">
    <name type="scientific">Natronorubrum halalkaliphilum</name>
    <dbReference type="NCBI Taxonomy" id="2691917"/>
    <lineage>
        <taxon>Archaea</taxon>
        <taxon>Methanobacteriati</taxon>
        <taxon>Methanobacteriota</taxon>
        <taxon>Stenosarchaea group</taxon>
        <taxon>Halobacteria</taxon>
        <taxon>Halobacteriales</taxon>
        <taxon>Natrialbaceae</taxon>
        <taxon>Natronorubrum</taxon>
    </lineage>
</organism>
<dbReference type="GO" id="GO:0070694">
    <property type="term" value="F:5-hydroxymethyl-dUMP N-hydrolase activity"/>
    <property type="evidence" value="ECO:0007669"/>
    <property type="project" value="InterPro"/>
</dbReference>
<dbReference type="InterPro" id="IPR028607">
    <property type="entry name" value="DNPH1"/>
</dbReference>
<dbReference type="HAMAP" id="MF_03036">
    <property type="entry name" value="Nuc_phosphate_hydrolase"/>
    <property type="match status" value="1"/>
</dbReference>
<keyword evidence="7" id="KW-0808">Transferase</keyword>
<dbReference type="GO" id="GO:0006163">
    <property type="term" value="P:purine nucleotide metabolic process"/>
    <property type="evidence" value="ECO:0007669"/>
    <property type="project" value="UniProtKB-ARBA"/>
</dbReference>
<evidence type="ECO:0000256" key="3">
    <source>
        <dbReference type="ARBA" id="ARBA00023080"/>
    </source>
</evidence>
<keyword evidence="8" id="KW-1185">Reference proteome</keyword>
<dbReference type="EMBL" id="WUYX01000010">
    <property type="protein sequence ID" value="MXV60921.1"/>
    <property type="molecule type" value="Genomic_DNA"/>
</dbReference>
<comment type="function">
    <text evidence="6">Catalyzes the cleavage of the N-glycosidic bond of deoxyribonucleoside 5'-monophosphates to yield deoxyribose 5-phosphate and a purine or pyrimidine base.</text>
</comment>
<feature type="binding site" description="in other chain" evidence="6">
    <location>
        <position position="19"/>
    </location>
    <ligand>
        <name>substrate</name>
        <note>ligand shared between homodimeric partners</note>
    </ligand>
</feature>